<evidence type="ECO:0000313" key="3">
    <source>
        <dbReference type="EMBL" id="OJA17187.1"/>
    </source>
</evidence>
<dbReference type="InterPro" id="IPR015943">
    <property type="entry name" value="WD40/YVTN_repeat-like_dom_sf"/>
</dbReference>
<dbReference type="STRING" id="180088.A0A1J8QB42"/>
<evidence type="ECO:0000313" key="4">
    <source>
        <dbReference type="Proteomes" id="UP000183567"/>
    </source>
</evidence>
<reference evidence="3 4" key="1">
    <citation type="submission" date="2016-03" db="EMBL/GenBank/DDBJ databases">
        <title>Comparative genomics of the ectomycorrhizal sister species Rhizopogon vinicolor and Rhizopogon vesiculosus (Basidiomycota: Boletales) reveals a divergence of the mating type B locus.</title>
        <authorList>
            <person name="Mujic A.B."/>
            <person name="Kuo A."/>
            <person name="Tritt A."/>
            <person name="Lipzen A."/>
            <person name="Chen C."/>
            <person name="Johnson J."/>
            <person name="Sharma A."/>
            <person name="Barry K."/>
            <person name="Grigoriev I.V."/>
            <person name="Spatafora J.W."/>
        </authorList>
    </citation>
    <scope>NUCLEOTIDE SEQUENCE [LARGE SCALE GENOMIC DNA]</scope>
    <source>
        <strain evidence="3 4">AM-OR11-056</strain>
    </source>
</reference>
<protein>
    <recommendedName>
        <fullName evidence="5">WD40 repeat-like protein</fullName>
    </recommendedName>
</protein>
<keyword evidence="2" id="KW-0677">Repeat</keyword>
<gene>
    <name evidence="3" type="ORF">AZE42_00215</name>
</gene>
<dbReference type="PANTHER" id="PTHR44472">
    <property type="entry name" value="DDB1- AND CUL4-ASSOCIATED FACTOR 4-RELATED"/>
    <property type="match status" value="1"/>
</dbReference>
<evidence type="ECO:0008006" key="5">
    <source>
        <dbReference type="Google" id="ProtNLM"/>
    </source>
</evidence>
<dbReference type="Gene3D" id="2.130.10.10">
    <property type="entry name" value="YVTN repeat-like/Quinoprotein amine dehydrogenase"/>
    <property type="match status" value="1"/>
</dbReference>
<organism evidence="3 4">
    <name type="scientific">Rhizopogon vesiculosus</name>
    <dbReference type="NCBI Taxonomy" id="180088"/>
    <lineage>
        <taxon>Eukaryota</taxon>
        <taxon>Fungi</taxon>
        <taxon>Dikarya</taxon>
        <taxon>Basidiomycota</taxon>
        <taxon>Agaricomycotina</taxon>
        <taxon>Agaricomycetes</taxon>
        <taxon>Agaricomycetidae</taxon>
        <taxon>Boletales</taxon>
        <taxon>Suillineae</taxon>
        <taxon>Rhizopogonaceae</taxon>
        <taxon>Rhizopogon</taxon>
    </lineage>
</organism>
<evidence type="ECO:0000256" key="1">
    <source>
        <dbReference type="ARBA" id="ARBA00022574"/>
    </source>
</evidence>
<dbReference type="InterPro" id="IPR036322">
    <property type="entry name" value="WD40_repeat_dom_sf"/>
</dbReference>
<comment type="caution">
    <text evidence="3">The sequence shown here is derived from an EMBL/GenBank/DDBJ whole genome shotgun (WGS) entry which is preliminary data.</text>
</comment>
<feature type="non-terminal residue" evidence="3">
    <location>
        <position position="1"/>
    </location>
</feature>
<evidence type="ECO:0000256" key="2">
    <source>
        <dbReference type="ARBA" id="ARBA00022737"/>
    </source>
</evidence>
<dbReference type="InterPro" id="IPR052254">
    <property type="entry name" value="CUL4-DDB1_E3_ligase_receptor"/>
</dbReference>
<dbReference type="EMBL" id="LVVM01002157">
    <property type="protein sequence ID" value="OJA17187.1"/>
    <property type="molecule type" value="Genomic_DNA"/>
</dbReference>
<keyword evidence="1" id="KW-0853">WD repeat</keyword>
<dbReference type="PANTHER" id="PTHR44472:SF1">
    <property type="entry name" value="DDB1 AND CUL4 ASSOCIATED FACTOR 4"/>
    <property type="match status" value="1"/>
</dbReference>
<dbReference type="AlphaFoldDB" id="A0A1J8QB42"/>
<keyword evidence="4" id="KW-1185">Reference proteome</keyword>
<name>A0A1J8QB42_9AGAM</name>
<dbReference type="SUPFAM" id="SSF50978">
    <property type="entry name" value="WD40 repeat-like"/>
    <property type="match status" value="1"/>
</dbReference>
<dbReference type="OrthoDB" id="128867at2759"/>
<proteinExistence type="predicted"/>
<dbReference type="Proteomes" id="UP000183567">
    <property type="component" value="Unassembled WGS sequence"/>
</dbReference>
<sequence length="226" mass="24917">IRVTRVNNQSVRDVWTADLLGTRLVLGTNNQAVLINDAAERATVSLLKTGSDVFAVAQDNNMIYAGSRAGVVQRFDARISSTKGDRILNDLDTTRNNSVTNLKIIYDWQLLMSNIDGSVSFIKAYVVINLTELDISNINTYTTKTPIAVDPREDFLFAAGQDCCVRIWSLRSGGSPLVSPVSVFQQPFEDPVRALQVVEEGKDGMVLWAASGTALYKYNLGQTMEY</sequence>
<accession>A0A1J8QB42</accession>